<protein>
    <submittedName>
        <fullName evidence="2">Uncharacterized protein</fullName>
    </submittedName>
</protein>
<dbReference type="AlphaFoldDB" id="A0A853EHV3"/>
<sequence length="300" mass="31026">MTTAAVSLGLKLSATCHMDDLLRAVRVVAPHVGKERDGGGVERIRVVMDTELMRLALLATCEMSSVVVLLPLLEADEALDADGRPVVEADLDLTAPAAKVLPAVFERTNAETARLEVDLGRRTLQVTDVSGLLEGRTVRVHASSEWTGDEGERVCAAQAVMSVCQQPVAASGSVMLPATALRSWSASARAMGALPLRVTTEGRALVAAGALEDLAGLTVLGQTMIMGAGDAPLGAPAYDGAGVAALMDLLLEGEPTGGEPARDREHSLVTEISSWLRGQHSSPHGDGIDGDEGPQGGDAA</sequence>
<dbReference type="EMBL" id="JACBXV010000011">
    <property type="protein sequence ID" value="NYS68275.1"/>
    <property type="molecule type" value="Genomic_DNA"/>
</dbReference>
<feature type="region of interest" description="Disordered" evidence="1">
    <location>
        <begin position="254"/>
        <end position="300"/>
    </location>
</feature>
<accession>A0A853EHV3</accession>
<reference evidence="2 3" key="1">
    <citation type="submission" date="2020-07" db="EMBL/GenBank/DDBJ databases">
        <title>MOT database genomes.</title>
        <authorList>
            <person name="Joseph S."/>
            <person name="Aduse-Opoku J."/>
            <person name="Hashim A."/>
            <person name="Wade W."/>
            <person name="Curtis M."/>
        </authorList>
    </citation>
    <scope>NUCLEOTIDE SEQUENCE [LARGE SCALE GENOMIC DNA]</scope>
    <source>
        <strain evidence="2 3">WMus004</strain>
    </source>
</reference>
<proteinExistence type="predicted"/>
<gene>
    <name evidence="2" type="ORF">HZZ05_01815</name>
</gene>
<evidence type="ECO:0000256" key="1">
    <source>
        <dbReference type="SAM" id="MobiDB-lite"/>
    </source>
</evidence>
<evidence type="ECO:0000313" key="3">
    <source>
        <dbReference type="Proteomes" id="UP000572528"/>
    </source>
</evidence>
<comment type="caution">
    <text evidence="2">The sequence shown here is derived from an EMBL/GenBank/DDBJ whole genome shotgun (WGS) entry which is preliminary data.</text>
</comment>
<name>A0A853EHV3_9ACTO</name>
<organism evidence="2 3">
    <name type="scientific">Actinomyces bowdenii</name>
    <dbReference type="NCBI Taxonomy" id="131109"/>
    <lineage>
        <taxon>Bacteria</taxon>
        <taxon>Bacillati</taxon>
        <taxon>Actinomycetota</taxon>
        <taxon>Actinomycetes</taxon>
        <taxon>Actinomycetales</taxon>
        <taxon>Actinomycetaceae</taxon>
        <taxon>Actinomyces</taxon>
    </lineage>
</organism>
<dbReference type="RefSeq" id="WP_179899616.1">
    <property type="nucleotide sequence ID" value="NZ_JACBXV010000011.1"/>
</dbReference>
<dbReference type="Proteomes" id="UP000572528">
    <property type="component" value="Unassembled WGS sequence"/>
</dbReference>
<evidence type="ECO:0000313" key="2">
    <source>
        <dbReference type="EMBL" id="NYS68275.1"/>
    </source>
</evidence>